<dbReference type="VEuPathDB" id="FungiDB:A9K55_008686"/>
<feature type="chain" id="PRO_5014116148" evidence="2">
    <location>
        <begin position="21"/>
        <end position="131"/>
    </location>
</feature>
<accession>A0A2H4SJS9</accession>
<reference evidence="3 4" key="1">
    <citation type="journal article" date="2017" name="BMC Genomics">
        <title>Chromosome level assembly and secondary metabolite potential of the parasitic fungus Cordyceps militaris.</title>
        <authorList>
            <person name="Kramer G.J."/>
            <person name="Nodwell J.R."/>
        </authorList>
    </citation>
    <scope>NUCLEOTIDE SEQUENCE [LARGE SCALE GENOMIC DNA]</scope>
    <source>
        <strain evidence="3 4">ATCC 34164</strain>
    </source>
</reference>
<feature type="compositionally biased region" description="Basic and acidic residues" evidence="1">
    <location>
        <begin position="92"/>
        <end position="131"/>
    </location>
</feature>
<evidence type="ECO:0000256" key="2">
    <source>
        <dbReference type="SAM" id="SignalP"/>
    </source>
</evidence>
<dbReference type="AlphaFoldDB" id="A0A2H4SJS9"/>
<protein>
    <submittedName>
        <fullName evidence="3">Uncharacterized protein</fullName>
    </submittedName>
</protein>
<keyword evidence="2" id="KW-0732">Signal</keyword>
<proteinExistence type="predicted"/>
<gene>
    <name evidence="3" type="ORF">A9K55_008686</name>
</gene>
<name>A0A2H4SJS9_CORMI</name>
<evidence type="ECO:0000313" key="4">
    <source>
        <dbReference type="Proteomes" id="UP000323067"/>
    </source>
</evidence>
<feature type="signal peptide" evidence="2">
    <location>
        <begin position="1"/>
        <end position="20"/>
    </location>
</feature>
<sequence length="131" mass="14171">MHFTRTVFACLMAHLALVNAAVLPAARDLDAQQVQARAGGGGTVTEILKDHAKYVIKPESAEEPIPEDENNALREMHRQAHKMIFETMSGKKAGDDKKAGGDDKAGEEEKAGKEEDKAGDEKKKGADKAEE</sequence>
<organism evidence="3 4">
    <name type="scientific">Cordyceps militaris</name>
    <name type="common">Caterpillar fungus</name>
    <name type="synonym">Clavaria militaris</name>
    <dbReference type="NCBI Taxonomy" id="73501"/>
    <lineage>
        <taxon>Eukaryota</taxon>
        <taxon>Fungi</taxon>
        <taxon>Dikarya</taxon>
        <taxon>Ascomycota</taxon>
        <taxon>Pezizomycotina</taxon>
        <taxon>Sordariomycetes</taxon>
        <taxon>Hypocreomycetidae</taxon>
        <taxon>Hypocreales</taxon>
        <taxon>Cordycipitaceae</taxon>
        <taxon>Cordyceps</taxon>
    </lineage>
</organism>
<dbReference type="EMBL" id="CP023324">
    <property type="protein sequence ID" value="ATY63371.1"/>
    <property type="molecule type" value="Genomic_DNA"/>
</dbReference>
<evidence type="ECO:0000313" key="3">
    <source>
        <dbReference type="EMBL" id="ATY63371.1"/>
    </source>
</evidence>
<feature type="region of interest" description="Disordered" evidence="1">
    <location>
        <begin position="76"/>
        <end position="131"/>
    </location>
</feature>
<evidence type="ECO:0000256" key="1">
    <source>
        <dbReference type="SAM" id="MobiDB-lite"/>
    </source>
</evidence>
<dbReference type="Proteomes" id="UP000323067">
    <property type="component" value="Chromosome vii"/>
</dbReference>